<evidence type="ECO:0000313" key="1">
    <source>
        <dbReference type="EMBL" id="HIS30606.1"/>
    </source>
</evidence>
<organism evidence="1 2">
    <name type="scientific">Candidatus Limivivens intestinipullorum</name>
    <dbReference type="NCBI Taxonomy" id="2840858"/>
    <lineage>
        <taxon>Bacteria</taxon>
        <taxon>Bacillati</taxon>
        <taxon>Bacillota</taxon>
        <taxon>Clostridia</taxon>
        <taxon>Lachnospirales</taxon>
        <taxon>Lachnospiraceae</taxon>
        <taxon>Lachnospiraceae incertae sedis</taxon>
        <taxon>Candidatus Limivivens</taxon>
    </lineage>
</organism>
<name>A0A9D1ERV3_9FIRM</name>
<reference evidence="1" key="1">
    <citation type="submission" date="2020-10" db="EMBL/GenBank/DDBJ databases">
        <authorList>
            <person name="Gilroy R."/>
        </authorList>
    </citation>
    <scope>NUCLEOTIDE SEQUENCE</scope>
    <source>
        <strain evidence="1">CHK190-19873</strain>
    </source>
</reference>
<dbReference type="EMBL" id="DVIQ01000021">
    <property type="protein sequence ID" value="HIS30606.1"/>
    <property type="molecule type" value="Genomic_DNA"/>
</dbReference>
<dbReference type="AlphaFoldDB" id="A0A9D1ERV3"/>
<protein>
    <submittedName>
        <fullName evidence="1">Uncharacterized protein</fullName>
    </submittedName>
</protein>
<evidence type="ECO:0000313" key="2">
    <source>
        <dbReference type="Proteomes" id="UP000823935"/>
    </source>
</evidence>
<gene>
    <name evidence="1" type="ORF">IAB44_03510</name>
</gene>
<sequence>MILTESPMPDDEEEELSLEEQYRSMISGYMAEHPVKSDIAFDEDDWSESIHI</sequence>
<accession>A0A9D1ERV3</accession>
<dbReference type="Proteomes" id="UP000823935">
    <property type="component" value="Unassembled WGS sequence"/>
</dbReference>
<reference evidence="1" key="2">
    <citation type="journal article" date="2021" name="PeerJ">
        <title>Extensive microbial diversity within the chicken gut microbiome revealed by metagenomics and culture.</title>
        <authorList>
            <person name="Gilroy R."/>
            <person name="Ravi A."/>
            <person name="Getino M."/>
            <person name="Pursley I."/>
            <person name="Horton D.L."/>
            <person name="Alikhan N.F."/>
            <person name="Baker D."/>
            <person name="Gharbi K."/>
            <person name="Hall N."/>
            <person name="Watson M."/>
            <person name="Adriaenssens E.M."/>
            <person name="Foster-Nyarko E."/>
            <person name="Jarju S."/>
            <person name="Secka A."/>
            <person name="Antonio M."/>
            <person name="Oren A."/>
            <person name="Chaudhuri R.R."/>
            <person name="La Ragione R."/>
            <person name="Hildebrand F."/>
            <person name="Pallen M.J."/>
        </authorList>
    </citation>
    <scope>NUCLEOTIDE SEQUENCE</scope>
    <source>
        <strain evidence="1">CHK190-19873</strain>
    </source>
</reference>
<proteinExistence type="predicted"/>
<comment type="caution">
    <text evidence="1">The sequence shown here is derived from an EMBL/GenBank/DDBJ whole genome shotgun (WGS) entry which is preliminary data.</text>
</comment>